<accession>A0AAU9PKH0</accession>
<protein>
    <submittedName>
        <fullName evidence="1">Uncharacterized protein</fullName>
    </submittedName>
</protein>
<organism evidence="1 2">
    <name type="scientific">Lactuca virosa</name>
    <dbReference type="NCBI Taxonomy" id="75947"/>
    <lineage>
        <taxon>Eukaryota</taxon>
        <taxon>Viridiplantae</taxon>
        <taxon>Streptophyta</taxon>
        <taxon>Embryophyta</taxon>
        <taxon>Tracheophyta</taxon>
        <taxon>Spermatophyta</taxon>
        <taxon>Magnoliopsida</taxon>
        <taxon>eudicotyledons</taxon>
        <taxon>Gunneridae</taxon>
        <taxon>Pentapetalae</taxon>
        <taxon>asterids</taxon>
        <taxon>campanulids</taxon>
        <taxon>Asterales</taxon>
        <taxon>Asteraceae</taxon>
        <taxon>Cichorioideae</taxon>
        <taxon>Cichorieae</taxon>
        <taxon>Lactucinae</taxon>
        <taxon>Lactuca</taxon>
    </lineage>
</organism>
<keyword evidence="2" id="KW-1185">Reference proteome</keyword>
<dbReference type="Proteomes" id="UP001157418">
    <property type="component" value="Unassembled WGS sequence"/>
</dbReference>
<evidence type="ECO:0000313" key="1">
    <source>
        <dbReference type="EMBL" id="CAH1450700.1"/>
    </source>
</evidence>
<proteinExistence type="predicted"/>
<dbReference type="EMBL" id="CAKMRJ010005634">
    <property type="protein sequence ID" value="CAH1450700.1"/>
    <property type="molecule type" value="Genomic_DNA"/>
</dbReference>
<name>A0AAU9PKH0_9ASTR</name>
<evidence type="ECO:0000313" key="2">
    <source>
        <dbReference type="Proteomes" id="UP001157418"/>
    </source>
</evidence>
<comment type="caution">
    <text evidence="1">The sequence shown here is derived from an EMBL/GenBank/DDBJ whole genome shotgun (WGS) entry which is preliminary data.</text>
</comment>
<reference evidence="1 2" key="1">
    <citation type="submission" date="2022-01" db="EMBL/GenBank/DDBJ databases">
        <authorList>
            <person name="Xiong W."/>
            <person name="Schranz E."/>
        </authorList>
    </citation>
    <scope>NUCLEOTIDE SEQUENCE [LARGE SCALE GENOMIC DNA]</scope>
</reference>
<gene>
    <name evidence="1" type="ORF">LVIROSA_LOCUS36111</name>
</gene>
<dbReference type="AlphaFoldDB" id="A0AAU9PKH0"/>
<sequence length="151" mass="17201">MSSFSFLTILHHHNGYHFLWKAPPPSSSTGLRTVISVFPLIVLLARSELCLQRLLALKITIHAFRGKHRHLIYIIHYVRRCLYSYFQTCLYTVSPSFVPAACLLDPSPSRFRLSGLGLYLATYFMSVILLDAKGAYPRIKRVCETELGIIS</sequence>